<evidence type="ECO:0000313" key="33">
    <source>
        <dbReference type="EMBL" id="SZX65783.1"/>
    </source>
</evidence>
<dbReference type="Pfam" id="PF00150">
    <property type="entry name" value="Cellulase"/>
    <property type="match status" value="1"/>
</dbReference>
<evidence type="ECO:0000256" key="25">
    <source>
        <dbReference type="ARBA" id="ARBA00052627"/>
    </source>
</evidence>
<evidence type="ECO:0000256" key="5">
    <source>
        <dbReference type="ARBA" id="ARBA00005641"/>
    </source>
</evidence>
<dbReference type="InterPro" id="IPR001547">
    <property type="entry name" value="Glyco_hydro_5"/>
</dbReference>
<evidence type="ECO:0000256" key="10">
    <source>
        <dbReference type="ARBA" id="ARBA00022801"/>
    </source>
</evidence>
<keyword evidence="10" id="KW-0378">Hydrolase</keyword>
<dbReference type="SUPFAM" id="SSF49384">
    <property type="entry name" value="Carbohydrate-binding domain"/>
    <property type="match status" value="1"/>
</dbReference>
<evidence type="ECO:0000256" key="4">
    <source>
        <dbReference type="ARBA" id="ARBA00004642"/>
    </source>
</evidence>
<evidence type="ECO:0000256" key="8">
    <source>
        <dbReference type="ARBA" id="ARBA00022723"/>
    </source>
</evidence>
<dbReference type="Proteomes" id="UP000256970">
    <property type="component" value="Unassembled WGS sequence"/>
</dbReference>
<dbReference type="Gene3D" id="2.60.120.590">
    <property type="entry name" value="Alpha-ketoglutarate-dependent dioxygenase AlkB-like"/>
    <property type="match status" value="1"/>
</dbReference>
<reference evidence="33 34" key="1">
    <citation type="submission" date="2016-10" db="EMBL/GenBank/DDBJ databases">
        <authorList>
            <person name="Cai Z."/>
        </authorList>
    </citation>
    <scope>NUCLEOTIDE SEQUENCE [LARGE SCALE GENOMIC DNA]</scope>
</reference>
<keyword evidence="17" id="KW-0539">Nucleus</keyword>
<comment type="similarity">
    <text evidence="5">Belongs to the glycosyl hydrolase 5 (cellulase A) family.</text>
</comment>
<keyword evidence="13" id="KW-0136">Cellulose degradation</keyword>
<keyword evidence="11" id="KW-0460">Magnesium</keyword>
<organism evidence="33 34">
    <name type="scientific">Tetradesmus obliquus</name>
    <name type="common">Green alga</name>
    <name type="synonym">Acutodesmus obliquus</name>
    <dbReference type="NCBI Taxonomy" id="3088"/>
    <lineage>
        <taxon>Eukaryota</taxon>
        <taxon>Viridiplantae</taxon>
        <taxon>Chlorophyta</taxon>
        <taxon>core chlorophytes</taxon>
        <taxon>Chlorophyceae</taxon>
        <taxon>CS clade</taxon>
        <taxon>Sphaeropleales</taxon>
        <taxon>Scenedesmaceae</taxon>
        <taxon>Tetradesmus</taxon>
    </lineage>
</organism>
<feature type="compositionally biased region" description="Polar residues" evidence="31">
    <location>
        <begin position="41"/>
        <end position="69"/>
    </location>
</feature>
<comment type="catalytic activity">
    <reaction evidence="21">
        <text>a 1,N(6)-etheno-2'-deoxyadenosine in single-stranded DNA + 2-oxoglutarate + O2 + H2O = a 2'-deoxyadenosine in single-stranded DNA + glyoxal + succinate + CO2</text>
        <dbReference type="Rhea" id="RHEA:70459"/>
        <dbReference type="Rhea" id="RHEA-COMP:17896"/>
        <dbReference type="Rhea" id="RHEA-COMP:17904"/>
        <dbReference type="ChEBI" id="CHEBI:15377"/>
        <dbReference type="ChEBI" id="CHEBI:15379"/>
        <dbReference type="ChEBI" id="CHEBI:16526"/>
        <dbReference type="ChEBI" id="CHEBI:16810"/>
        <dbReference type="ChEBI" id="CHEBI:30031"/>
        <dbReference type="ChEBI" id="CHEBI:34779"/>
        <dbReference type="ChEBI" id="CHEBI:90615"/>
        <dbReference type="ChEBI" id="CHEBI:189583"/>
    </reaction>
    <physiologicalReaction direction="left-to-right" evidence="21">
        <dbReference type="Rhea" id="RHEA:70460"/>
    </physiologicalReaction>
</comment>
<dbReference type="PANTHER" id="PTHR35923:SF2">
    <property type="entry name" value="ENDOGLUCANASE"/>
    <property type="match status" value="1"/>
</dbReference>
<evidence type="ECO:0000256" key="15">
    <source>
        <dbReference type="ARBA" id="ARBA00023004"/>
    </source>
</evidence>
<evidence type="ECO:0000256" key="13">
    <source>
        <dbReference type="ARBA" id="ARBA00023001"/>
    </source>
</evidence>
<evidence type="ECO:0000256" key="3">
    <source>
        <dbReference type="ARBA" id="ARBA00004604"/>
    </source>
</evidence>
<evidence type="ECO:0000256" key="27">
    <source>
        <dbReference type="ARBA" id="ARBA00062909"/>
    </source>
</evidence>
<feature type="domain" description="Fe2OG dioxygenase" evidence="32">
    <location>
        <begin position="168"/>
        <end position="266"/>
    </location>
</feature>
<evidence type="ECO:0000256" key="29">
    <source>
        <dbReference type="ARBA" id="ARBA00077989"/>
    </source>
</evidence>
<comment type="catalytic activity">
    <reaction evidence="24">
        <text>a 1,N(2)-etheno-2'-deoxyguanosine in double-stranded DNA + 2-oxoglutarate + O2 + H2O = a 2'-deoxyguanosine in double-stranded DNA + glyoxal + succinate + CO2</text>
        <dbReference type="Rhea" id="RHEA:70487"/>
        <dbReference type="Rhea" id="RHEA-COMP:17910"/>
        <dbReference type="Rhea" id="RHEA-COMP:17912"/>
        <dbReference type="ChEBI" id="CHEBI:15377"/>
        <dbReference type="ChEBI" id="CHEBI:15379"/>
        <dbReference type="ChEBI" id="CHEBI:16526"/>
        <dbReference type="ChEBI" id="CHEBI:16810"/>
        <dbReference type="ChEBI" id="CHEBI:30031"/>
        <dbReference type="ChEBI" id="CHEBI:34779"/>
        <dbReference type="ChEBI" id="CHEBI:85445"/>
        <dbReference type="ChEBI" id="CHEBI:189586"/>
    </reaction>
    <physiologicalReaction direction="left-to-right" evidence="24">
        <dbReference type="Rhea" id="RHEA:70488"/>
    </physiologicalReaction>
</comment>
<evidence type="ECO:0000256" key="1">
    <source>
        <dbReference type="ARBA" id="ARBA00000966"/>
    </source>
</evidence>
<dbReference type="GO" id="GO:0005730">
    <property type="term" value="C:nucleolus"/>
    <property type="evidence" value="ECO:0007669"/>
    <property type="project" value="UniProtKB-SubCell"/>
</dbReference>
<dbReference type="GO" id="GO:0030247">
    <property type="term" value="F:polysaccharide binding"/>
    <property type="evidence" value="ECO:0007669"/>
    <property type="project" value="InterPro"/>
</dbReference>
<keyword evidence="20" id="KW-0624">Polysaccharide degradation</keyword>
<evidence type="ECO:0000256" key="20">
    <source>
        <dbReference type="ARBA" id="ARBA00023326"/>
    </source>
</evidence>
<evidence type="ECO:0000256" key="17">
    <source>
        <dbReference type="ARBA" id="ARBA00023242"/>
    </source>
</evidence>
<dbReference type="GO" id="GO:0016705">
    <property type="term" value="F:oxidoreductase activity, acting on paired donors, with incorporation or reduction of molecular oxygen"/>
    <property type="evidence" value="ECO:0007669"/>
    <property type="project" value="UniProtKB-ARBA"/>
</dbReference>
<evidence type="ECO:0000256" key="28">
    <source>
        <dbReference type="ARBA" id="ARBA00072134"/>
    </source>
</evidence>
<evidence type="ECO:0000256" key="24">
    <source>
        <dbReference type="ARBA" id="ARBA00051755"/>
    </source>
</evidence>
<keyword evidence="34" id="KW-1185">Reference proteome</keyword>
<keyword evidence="16" id="KW-0234">DNA repair</keyword>
<comment type="catalytic activity">
    <reaction evidence="23">
        <text>a 3,N(4)-etheno-2'-deoxycytidine in double-stranded DNA + 2-oxoglutarate + O2 + H2O = a 2'-deoxycytidine in double-stranded DNA + glyoxal + succinate + CO2</text>
        <dbReference type="Rhea" id="RHEA:70467"/>
        <dbReference type="Rhea" id="RHEA-COMP:17070"/>
        <dbReference type="Rhea" id="RHEA-COMP:17905"/>
        <dbReference type="ChEBI" id="CHEBI:15377"/>
        <dbReference type="ChEBI" id="CHEBI:15379"/>
        <dbReference type="ChEBI" id="CHEBI:16526"/>
        <dbReference type="ChEBI" id="CHEBI:16810"/>
        <dbReference type="ChEBI" id="CHEBI:30031"/>
        <dbReference type="ChEBI" id="CHEBI:34779"/>
        <dbReference type="ChEBI" id="CHEBI:85452"/>
        <dbReference type="ChEBI" id="CHEBI:189585"/>
    </reaction>
    <physiologicalReaction direction="left-to-right" evidence="23">
        <dbReference type="Rhea" id="RHEA:70468"/>
    </physiologicalReaction>
</comment>
<sequence>MKRFLVTKAPAEGATAAAAAKKKQKLAAPPEADRPTRPASAINSTAHQQGEQQQCSAKPAKQQEQQHLPSSLKHSAVTKLGAGACIGYWPRHLSHASKRLLPMLLAGVPWQQRSVNIFNRSVPQPRLICYMADDSLQYTYSGLTLQPHPWSAAVLEVKAAVEQLAGYAFNSCLLNHYRSGDDHMSWHSDNEPLYGQQPVIASVSFGDTRDFVLRHNIHRTHKVKVPLASGDVLVMSGTTQQHWQHCVPKRSKVLGPRINLTFRTIIRPEGPVASANDRGALAEHGQNTKMSGADFELRVQDGGIYWGSERVSIKGVNWFGFETADFALHGLWCTNMLQLLDFTAQHFNAIRLPFSCELSLNMDARQPGNIDYAANPELQGLTTGQVVDRFIQECARRGLLVLLDMHRLAAAQDIPELWYSAEYPESAVLQGWKTMVLRYKDCWNVFAADLNNEPHGCASWGDGNLRTDWQLAAARIGAVILEANPRLLIFVEGVERNGCVQPCENCWWGGHIAGAAKAPVTLPVEGKLVYSPHVYGPDVFGQPYFSDPSFPDNMPDIWSKHFGFIKQEGHGPAICPGEWGGWAKEGGSDAAWQVKLADWFVEHGITDSFYWCLNPNSGDTGGILQEDWATPHQHKLDIVARTHPNPTQWPQDEVTPAAPAPEDCQVESTVDAAAFGGAPAACAAEPAAAGAEPAAPPAAAVPAAPLSAGEVEVTEVNAWDEGAVRCFQLEAKVTNTGPGPASSMRLRVAAAGELQKAWNATQLPDEGGCWVFDFPDWVGPSGGLAAGANVVVGLIVKGEKPTEFAVV</sequence>
<dbReference type="GO" id="GO:0030245">
    <property type="term" value="P:cellulose catabolic process"/>
    <property type="evidence" value="ECO:0007669"/>
    <property type="project" value="UniProtKB-KW"/>
</dbReference>
<dbReference type="GO" id="GO:0005654">
    <property type="term" value="C:nucleoplasm"/>
    <property type="evidence" value="ECO:0007669"/>
    <property type="project" value="UniProtKB-SubCell"/>
</dbReference>
<evidence type="ECO:0000313" key="34">
    <source>
        <dbReference type="Proteomes" id="UP000256970"/>
    </source>
</evidence>
<comment type="catalytic activity">
    <reaction evidence="1">
        <text>Endohydrolysis of (1-&gt;4)-beta-D-glucosidic linkages in cellulose, lichenin and cereal beta-D-glucans.</text>
        <dbReference type="EC" id="3.2.1.4"/>
    </reaction>
</comment>
<evidence type="ECO:0000256" key="18">
    <source>
        <dbReference type="ARBA" id="ARBA00023277"/>
    </source>
</evidence>
<keyword evidence="12" id="KW-0223">Dioxygenase</keyword>
<dbReference type="InterPro" id="IPR012291">
    <property type="entry name" value="CBM2_carb-bd_dom_sf"/>
</dbReference>
<dbReference type="InterPro" id="IPR037151">
    <property type="entry name" value="AlkB-like_sf"/>
</dbReference>
<dbReference type="EMBL" id="FNXT01000662">
    <property type="protein sequence ID" value="SZX65783.1"/>
    <property type="molecule type" value="Genomic_DNA"/>
</dbReference>
<evidence type="ECO:0000256" key="2">
    <source>
        <dbReference type="ARBA" id="ARBA00001954"/>
    </source>
</evidence>
<evidence type="ECO:0000256" key="31">
    <source>
        <dbReference type="SAM" id="MobiDB-lite"/>
    </source>
</evidence>
<keyword evidence="8" id="KW-0479">Metal-binding</keyword>
<feature type="region of interest" description="Disordered" evidence="31">
    <location>
        <begin position="1"/>
        <end position="69"/>
    </location>
</feature>
<dbReference type="InterPro" id="IPR008965">
    <property type="entry name" value="CBM2/CBM3_carb-bd_dom_sf"/>
</dbReference>
<dbReference type="EC" id="3.2.1.4" evidence="7"/>
<comment type="subcellular location">
    <subcellularLocation>
        <location evidence="3">Nucleus</location>
        <location evidence="3">Nucleolus</location>
    </subcellularLocation>
    <subcellularLocation>
        <location evidence="4">Nucleus</location>
        <location evidence="4">Nucleoplasm</location>
    </subcellularLocation>
</comment>
<dbReference type="GO" id="GO:0051747">
    <property type="term" value="F:cytosine C-5 DNA demethylase activity"/>
    <property type="evidence" value="ECO:0007669"/>
    <property type="project" value="UniProtKB-ARBA"/>
</dbReference>
<dbReference type="PROSITE" id="PS51471">
    <property type="entry name" value="FE2OG_OXY"/>
    <property type="match status" value="1"/>
</dbReference>
<evidence type="ECO:0000256" key="23">
    <source>
        <dbReference type="ARBA" id="ARBA00051434"/>
    </source>
</evidence>
<dbReference type="GO" id="GO:0008810">
    <property type="term" value="F:cellulase activity"/>
    <property type="evidence" value="ECO:0007669"/>
    <property type="project" value="UniProtKB-EC"/>
</dbReference>
<keyword evidence="19" id="KW-0326">Glycosidase</keyword>
<evidence type="ECO:0000256" key="11">
    <source>
        <dbReference type="ARBA" id="ARBA00022842"/>
    </source>
</evidence>
<keyword evidence="9" id="KW-0227">DNA damage</keyword>
<dbReference type="GO" id="GO:0006307">
    <property type="term" value="P:DNA alkylation repair"/>
    <property type="evidence" value="ECO:0007669"/>
    <property type="project" value="UniProtKB-ARBA"/>
</dbReference>
<comment type="catalytic activity">
    <reaction evidence="25">
        <text>a 1,N(6)-etheno-2'-deoxyadenosine in double-stranded DNA + 2-oxoglutarate + O2 + H2O = a 2'-deoxyadenosine in double-stranded DNA + glyoxal + succinate + CO2</text>
        <dbReference type="Rhea" id="RHEA:70463"/>
        <dbReference type="Rhea" id="RHEA-COMP:17897"/>
        <dbReference type="Rhea" id="RHEA-COMP:17903"/>
        <dbReference type="ChEBI" id="CHEBI:15377"/>
        <dbReference type="ChEBI" id="CHEBI:15379"/>
        <dbReference type="ChEBI" id="CHEBI:16526"/>
        <dbReference type="ChEBI" id="CHEBI:16810"/>
        <dbReference type="ChEBI" id="CHEBI:30031"/>
        <dbReference type="ChEBI" id="CHEBI:34779"/>
        <dbReference type="ChEBI" id="CHEBI:90615"/>
        <dbReference type="ChEBI" id="CHEBI:189583"/>
    </reaction>
    <physiologicalReaction direction="left-to-right" evidence="25">
        <dbReference type="Rhea" id="RHEA:70464"/>
    </physiologicalReaction>
</comment>
<dbReference type="Pfam" id="PF13532">
    <property type="entry name" value="2OG-FeII_Oxy_2"/>
    <property type="match status" value="1"/>
</dbReference>
<dbReference type="GO" id="GO:0051213">
    <property type="term" value="F:dioxygenase activity"/>
    <property type="evidence" value="ECO:0007669"/>
    <property type="project" value="UniProtKB-KW"/>
</dbReference>
<evidence type="ECO:0000256" key="21">
    <source>
        <dbReference type="ARBA" id="ARBA00051189"/>
    </source>
</evidence>
<feature type="compositionally biased region" description="Low complexity" evidence="31">
    <location>
        <begin position="8"/>
        <end position="19"/>
    </location>
</feature>
<comment type="similarity">
    <text evidence="6">Belongs to the alkB family.</text>
</comment>
<dbReference type="STRING" id="3088.A0A383VLI1"/>
<evidence type="ECO:0000256" key="19">
    <source>
        <dbReference type="ARBA" id="ARBA00023295"/>
    </source>
</evidence>
<dbReference type="Gene3D" id="3.20.20.80">
    <property type="entry name" value="Glycosidases"/>
    <property type="match status" value="1"/>
</dbReference>
<dbReference type="AlphaFoldDB" id="A0A383VLI1"/>
<comment type="catalytic activity">
    <reaction evidence="22">
        <text>an N(3)-methyl-2'-deoxycytidine in double-stranded DNA + 2-oxoglutarate + O2 = a 2'-deoxycytidine in double-stranded DNA + formaldehyde + succinate + CO2 + H(+)</text>
        <dbReference type="Rhea" id="RHEA:70439"/>
        <dbReference type="Rhea" id="RHEA-COMP:14237"/>
        <dbReference type="Rhea" id="RHEA-COMP:17070"/>
        <dbReference type="ChEBI" id="CHEBI:15378"/>
        <dbReference type="ChEBI" id="CHEBI:15379"/>
        <dbReference type="ChEBI" id="CHEBI:16526"/>
        <dbReference type="ChEBI" id="CHEBI:16810"/>
        <dbReference type="ChEBI" id="CHEBI:16842"/>
        <dbReference type="ChEBI" id="CHEBI:30031"/>
        <dbReference type="ChEBI" id="CHEBI:85452"/>
        <dbReference type="ChEBI" id="CHEBI:139075"/>
    </reaction>
    <physiologicalReaction direction="left-to-right" evidence="22">
        <dbReference type="Rhea" id="RHEA:70440"/>
    </physiologicalReaction>
</comment>
<dbReference type="SUPFAM" id="SSF51445">
    <property type="entry name" value="(Trans)glycosidases"/>
    <property type="match status" value="1"/>
</dbReference>
<comment type="catalytic activity">
    <reaction evidence="26">
        <text>an N(1)-methyl-2'-deoxyadenosine in double-stranded DNA + 2-oxoglutarate + O2 = a 2'-deoxyadenosine in double-stranded DNA + formaldehyde + succinate + CO2 + H(+)</text>
        <dbReference type="Rhea" id="RHEA:70443"/>
        <dbReference type="Rhea" id="RHEA-COMP:14236"/>
        <dbReference type="Rhea" id="RHEA-COMP:17897"/>
        <dbReference type="ChEBI" id="CHEBI:15378"/>
        <dbReference type="ChEBI" id="CHEBI:15379"/>
        <dbReference type="ChEBI" id="CHEBI:16526"/>
        <dbReference type="ChEBI" id="CHEBI:16810"/>
        <dbReference type="ChEBI" id="CHEBI:16842"/>
        <dbReference type="ChEBI" id="CHEBI:30031"/>
        <dbReference type="ChEBI" id="CHEBI:90615"/>
        <dbReference type="ChEBI" id="CHEBI:139096"/>
    </reaction>
    <physiologicalReaction direction="left-to-right" evidence="26">
        <dbReference type="Rhea" id="RHEA:70444"/>
    </physiologicalReaction>
</comment>
<gene>
    <name evidence="33" type="ORF">BQ4739_LOCUS6249</name>
</gene>
<evidence type="ECO:0000256" key="7">
    <source>
        <dbReference type="ARBA" id="ARBA00012601"/>
    </source>
</evidence>
<evidence type="ECO:0000259" key="32">
    <source>
        <dbReference type="PROSITE" id="PS51471"/>
    </source>
</evidence>
<proteinExistence type="inferred from homology"/>
<evidence type="ECO:0000256" key="26">
    <source>
        <dbReference type="ARBA" id="ARBA00052800"/>
    </source>
</evidence>
<evidence type="ECO:0000256" key="22">
    <source>
        <dbReference type="ARBA" id="ARBA00051376"/>
    </source>
</evidence>
<accession>A0A383VLI1</accession>
<keyword evidence="15" id="KW-0408">Iron</keyword>
<evidence type="ECO:0000256" key="30">
    <source>
        <dbReference type="ARBA" id="ARBA00081727"/>
    </source>
</evidence>
<evidence type="ECO:0000256" key="9">
    <source>
        <dbReference type="ARBA" id="ARBA00022763"/>
    </source>
</evidence>
<dbReference type="InterPro" id="IPR005123">
    <property type="entry name" value="Oxoglu/Fe-dep_dioxygenase_dom"/>
</dbReference>
<dbReference type="PANTHER" id="PTHR35923">
    <property type="entry name" value="MAJOR EXTRACELLULAR ENDOGLUCANASE"/>
    <property type="match status" value="1"/>
</dbReference>
<dbReference type="InterPro" id="IPR027450">
    <property type="entry name" value="AlkB-like"/>
</dbReference>
<name>A0A383VLI1_TETOB</name>
<evidence type="ECO:0000256" key="12">
    <source>
        <dbReference type="ARBA" id="ARBA00022964"/>
    </source>
</evidence>
<protein>
    <recommendedName>
        <fullName evidence="28">DNA oxidative demethylase ALKBH2</fullName>
        <ecNumber evidence="7">3.2.1.4</ecNumber>
    </recommendedName>
    <alternativeName>
        <fullName evidence="29">Alkylated DNA repair protein alkB homolog 2</fullName>
    </alternativeName>
    <alternativeName>
        <fullName evidence="30">Alpha-ketoglutarate-dependent dioxygenase alkB homolog 2</fullName>
    </alternativeName>
</protein>
<evidence type="ECO:0000256" key="14">
    <source>
        <dbReference type="ARBA" id="ARBA00023002"/>
    </source>
</evidence>
<evidence type="ECO:0000256" key="6">
    <source>
        <dbReference type="ARBA" id="ARBA00007879"/>
    </source>
</evidence>
<comment type="subunit">
    <text evidence="27">Interacts with PCNA homotrimer; this interaction is enhanced during the S-phase of the cell cycle. Interacts with nucleolar proteins NCL, UBTF and NPM1. Interacts with XRCC5-XRCC6 heterodimer.</text>
</comment>
<dbReference type="InterPro" id="IPR017853">
    <property type="entry name" value="GH"/>
</dbReference>
<evidence type="ECO:0000256" key="16">
    <source>
        <dbReference type="ARBA" id="ARBA00023204"/>
    </source>
</evidence>
<dbReference type="Gene3D" id="2.60.40.290">
    <property type="match status" value="1"/>
</dbReference>
<keyword evidence="18" id="KW-0119">Carbohydrate metabolism</keyword>
<dbReference type="GO" id="GO:0046872">
    <property type="term" value="F:metal ion binding"/>
    <property type="evidence" value="ECO:0007669"/>
    <property type="project" value="UniProtKB-KW"/>
</dbReference>
<dbReference type="SUPFAM" id="SSF51197">
    <property type="entry name" value="Clavaminate synthase-like"/>
    <property type="match status" value="1"/>
</dbReference>
<keyword evidence="14" id="KW-0560">Oxidoreductase</keyword>
<dbReference type="FunFam" id="2.60.120.590:FF:000004">
    <property type="entry name" value="DNA oxidative demethylase ALKBH2"/>
    <property type="match status" value="1"/>
</dbReference>
<comment type="cofactor">
    <cofactor evidence="2">
        <name>Fe(2+)</name>
        <dbReference type="ChEBI" id="CHEBI:29033"/>
    </cofactor>
</comment>